<evidence type="ECO:0000256" key="1">
    <source>
        <dbReference type="ARBA" id="ARBA00004141"/>
    </source>
</evidence>
<comment type="similarity">
    <text evidence="11">Belongs to the SEDS family. FtsW subfamily.</text>
</comment>
<evidence type="ECO:0000256" key="3">
    <source>
        <dbReference type="ARBA" id="ARBA00022679"/>
    </source>
</evidence>
<organism evidence="17 18">
    <name type="scientific">Carboxylicivirga mesophila</name>
    <dbReference type="NCBI Taxonomy" id="1166478"/>
    <lineage>
        <taxon>Bacteria</taxon>
        <taxon>Pseudomonadati</taxon>
        <taxon>Bacteroidota</taxon>
        <taxon>Bacteroidia</taxon>
        <taxon>Marinilabiliales</taxon>
        <taxon>Marinilabiliaceae</taxon>
        <taxon>Carboxylicivirga</taxon>
    </lineage>
</organism>
<feature type="transmembrane region" description="Helical" evidence="16">
    <location>
        <begin position="281"/>
        <end position="308"/>
    </location>
</feature>
<evidence type="ECO:0000313" key="18">
    <source>
        <dbReference type="Proteomes" id="UP000721861"/>
    </source>
</evidence>
<feature type="transmembrane region" description="Helical" evidence="16">
    <location>
        <begin position="357"/>
        <end position="378"/>
    </location>
</feature>
<dbReference type="InterPro" id="IPR001182">
    <property type="entry name" value="FtsW/RodA"/>
</dbReference>
<evidence type="ECO:0000256" key="5">
    <source>
        <dbReference type="ARBA" id="ARBA00022960"/>
    </source>
</evidence>
<dbReference type="Proteomes" id="UP000721861">
    <property type="component" value="Unassembled WGS sequence"/>
</dbReference>
<evidence type="ECO:0000256" key="10">
    <source>
        <dbReference type="ARBA" id="ARBA00033270"/>
    </source>
</evidence>
<evidence type="ECO:0000256" key="11">
    <source>
        <dbReference type="ARBA" id="ARBA00038053"/>
    </source>
</evidence>
<evidence type="ECO:0000256" key="13">
    <source>
        <dbReference type="ARBA" id="ARBA00041418"/>
    </source>
</evidence>
<evidence type="ECO:0000256" key="8">
    <source>
        <dbReference type="ARBA" id="ARBA00023136"/>
    </source>
</evidence>
<evidence type="ECO:0000256" key="4">
    <source>
        <dbReference type="ARBA" id="ARBA00022692"/>
    </source>
</evidence>
<comment type="caution">
    <text evidence="17">The sequence shown here is derived from an EMBL/GenBank/DDBJ whole genome shotgun (WGS) entry which is preliminary data.</text>
</comment>
<feature type="transmembrane region" description="Helical" evidence="16">
    <location>
        <begin position="320"/>
        <end position="345"/>
    </location>
</feature>
<evidence type="ECO:0000313" key="17">
    <source>
        <dbReference type="EMBL" id="MBS2212747.1"/>
    </source>
</evidence>
<feature type="transmembrane region" description="Helical" evidence="16">
    <location>
        <begin position="151"/>
        <end position="178"/>
    </location>
</feature>
<evidence type="ECO:0000256" key="6">
    <source>
        <dbReference type="ARBA" id="ARBA00022984"/>
    </source>
</evidence>
<keyword evidence="8 16" id="KW-0472">Membrane</keyword>
<dbReference type="PROSITE" id="PS51257">
    <property type="entry name" value="PROKAR_LIPOPROTEIN"/>
    <property type="match status" value="1"/>
</dbReference>
<sequence length="395" mass="43915">MNELLKKYIKGDRIIWYVILLLSVFSCLVVYSATGNLAYKHQDGNSVYYLFRHAKFLLLGIGIIIAVHHIDYKWFARFATVFLYFSIVLLVITAVSGVSLNQASRWLTVPVVGISFQPSELAKLALMIFIAKVLAQYQANDRTADEAFKPIMIHVAIVCGLIFKDDFSTAALIGFTSWLVMMIGRVSLKYLFSTVAAVLLFVMIVLWLSDYVPILHRASTWKARIERFVDDEPETMEASGSSADYQSERSQIAIATGGVFMGRGPGNSQQRYFLPHPYSDFVYAIIIEEWGILIGGFLIMFAYLILLFRAGVIVRASSRTFPAFLVIGLSTLLVVQAFINMGVAVGVMPVTGQPLPLVSMGGTSTLFTCLAFGAILSVSRNNMEEKELATQEENE</sequence>
<evidence type="ECO:0000256" key="14">
    <source>
        <dbReference type="ARBA" id="ARBA00044770"/>
    </source>
</evidence>
<feature type="transmembrane region" description="Helical" evidence="16">
    <location>
        <begin position="190"/>
        <end position="209"/>
    </location>
</feature>
<evidence type="ECO:0000256" key="7">
    <source>
        <dbReference type="ARBA" id="ARBA00022989"/>
    </source>
</evidence>
<gene>
    <name evidence="17" type="ORF">KEM09_15110</name>
</gene>
<accession>A0ABS5KD48</accession>
<comment type="subcellular location">
    <subcellularLocation>
        <location evidence="1">Membrane</location>
        <topology evidence="1">Multi-pass membrane protein</topology>
    </subcellularLocation>
</comment>
<protein>
    <recommendedName>
        <fullName evidence="12">Probable peptidoglycan glycosyltransferase FtsW</fullName>
        <ecNumber evidence="14">2.4.99.28</ecNumber>
    </recommendedName>
    <alternativeName>
        <fullName evidence="13">Cell division protein FtsW</fullName>
    </alternativeName>
    <alternativeName>
        <fullName evidence="10">Cell wall polymerase</fullName>
    </alternativeName>
    <alternativeName>
        <fullName evidence="9">Peptidoglycan polymerase</fullName>
    </alternativeName>
</protein>
<keyword evidence="2" id="KW-0328">Glycosyltransferase</keyword>
<comment type="catalytic activity">
    <reaction evidence="15">
        <text>[GlcNAc-(1-&gt;4)-Mur2Ac(oyl-L-Ala-gamma-D-Glu-L-Lys-D-Ala-D-Ala)](n)-di-trans,octa-cis-undecaprenyl diphosphate + beta-D-GlcNAc-(1-&gt;4)-Mur2Ac(oyl-L-Ala-gamma-D-Glu-L-Lys-D-Ala-D-Ala)-di-trans,octa-cis-undecaprenyl diphosphate = [GlcNAc-(1-&gt;4)-Mur2Ac(oyl-L-Ala-gamma-D-Glu-L-Lys-D-Ala-D-Ala)](n+1)-di-trans,octa-cis-undecaprenyl diphosphate + di-trans,octa-cis-undecaprenyl diphosphate + H(+)</text>
        <dbReference type="Rhea" id="RHEA:23708"/>
        <dbReference type="Rhea" id="RHEA-COMP:9602"/>
        <dbReference type="Rhea" id="RHEA-COMP:9603"/>
        <dbReference type="ChEBI" id="CHEBI:15378"/>
        <dbReference type="ChEBI" id="CHEBI:58405"/>
        <dbReference type="ChEBI" id="CHEBI:60033"/>
        <dbReference type="ChEBI" id="CHEBI:78435"/>
        <dbReference type="EC" id="2.4.99.28"/>
    </reaction>
</comment>
<feature type="transmembrane region" description="Helical" evidence="16">
    <location>
        <begin position="74"/>
        <end position="100"/>
    </location>
</feature>
<dbReference type="EMBL" id="JAGUCN010000018">
    <property type="protein sequence ID" value="MBS2212747.1"/>
    <property type="molecule type" value="Genomic_DNA"/>
</dbReference>
<evidence type="ECO:0000256" key="9">
    <source>
        <dbReference type="ARBA" id="ARBA00032370"/>
    </source>
</evidence>
<dbReference type="PANTHER" id="PTHR30474:SF2">
    <property type="entry name" value="PEPTIDOGLYCAN GLYCOSYLTRANSFERASE FTSW-RELATED"/>
    <property type="match status" value="1"/>
</dbReference>
<name>A0ABS5KD48_9BACT</name>
<keyword evidence="6" id="KW-0573">Peptidoglycan synthesis</keyword>
<feature type="transmembrane region" description="Helical" evidence="16">
    <location>
        <begin position="14"/>
        <end position="34"/>
    </location>
</feature>
<evidence type="ECO:0000256" key="16">
    <source>
        <dbReference type="SAM" id="Phobius"/>
    </source>
</evidence>
<proteinExistence type="inferred from homology"/>
<keyword evidence="3" id="KW-0808">Transferase</keyword>
<keyword evidence="7 16" id="KW-1133">Transmembrane helix</keyword>
<dbReference type="EC" id="2.4.99.28" evidence="14"/>
<evidence type="ECO:0000256" key="15">
    <source>
        <dbReference type="ARBA" id="ARBA00049902"/>
    </source>
</evidence>
<dbReference type="Pfam" id="PF01098">
    <property type="entry name" value="FTSW_RODA_SPOVE"/>
    <property type="match status" value="1"/>
</dbReference>
<evidence type="ECO:0000256" key="12">
    <source>
        <dbReference type="ARBA" id="ARBA00041185"/>
    </source>
</evidence>
<evidence type="ECO:0000256" key="2">
    <source>
        <dbReference type="ARBA" id="ARBA00022676"/>
    </source>
</evidence>
<dbReference type="RefSeq" id="WP_212229546.1">
    <property type="nucleotide sequence ID" value="NZ_JAGUCN010000018.1"/>
</dbReference>
<keyword evidence="4 16" id="KW-0812">Transmembrane</keyword>
<keyword evidence="5" id="KW-0133">Cell shape</keyword>
<keyword evidence="18" id="KW-1185">Reference proteome</keyword>
<dbReference type="PANTHER" id="PTHR30474">
    <property type="entry name" value="CELL CYCLE PROTEIN"/>
    <property type="match status" value="1"/>
</dbReference>
<reference evidence="17 18" key="1">
    <citation type="journal article" date="2014" name="Int. J. Syst. Evol. Microbiol.">
        <title>Carboxylicivirga gen. nov. in the family Marinilabiliaceae with two novel species, Carboxylicivirga mesophila sp. nov. and Carboxylicivirga taeanensis sp. nov., and reclassification of Cytophaga fermentans as Saccharicrinis fermentans gen. nov., comb. nov.</title>
        <authorList>
            <person name="Yang S.H."/>
            <person name="Seo H.S."/>
            <person name="Woo J.H."/>
            <person name="Oh H.M."/>
            <person name="Jang H."/>
            <person name="Lee J.H."/>
            <person name="Kim S.J."/>
            <person name="Kwon K.K."/>
        </authorList>
    </citation>
    <scope>NUCLEOTIDE SEQUENCE [LARGE SCALE GENOMIC DNA]</scope>
    <source>
        <strain evidence="17 18">JCM 18290</strain>
    </source>
</reference>
<feature type="transmembrane region" description="Helical" evidence="16">
    <location>
        <begin position="46"/>
        <end position="68"/>
    </location>
</feature>